<dbReference type="Pfam" id="PF01490">
    <property type="entry name" value="Aa_trans"/>
    <property type="match status" value="1"/>
</dbReference>
<evidence type="ECO:0000256" key="3">
    <source>
        <dbReference type="ARBA" id="ARBA00022692"/>
    </source>
</evidence>
<comment type="similarity">
    <text evidence="2">Belongs to the amino acid/polyamine transporter 2 family.</text>
</comment>
<feature type="transmembrane region" description="Helical" evidence="7">
    <location>
        <begin position="399"/>
        <end position="424"/>
    </location>
</feature>
<feature type="region of interest" description="Disordered" evidence="6">
    <location>
        <begin position="1"/>
        <end position="290"/>
    </location>
</feature>
<evidence type="ECO:0000256" key="4">
    <source>
        <dbReference type="ARBA" id="ARBA00022989"/>
    </source>
</evidence>
<comment type="subcellular location">
    <subcellularLocation>
        <location evidence="1">Membrane</location>
        <topology evidence="1">Multi-pass membrane protein</topology>
    </subcellularLocation>
</comment>
<dbReference type="PANTHER" id="PTHR22950:SF666">
    <property type="entry name" value="VACUOLAR AMINO ACID TRANSPORTER 4"/>
    <property type="match status" value="1"/>
</dbReference>
<reference evidence="9" key="1">
    <citation type="journal article" date="2020" name="Stud. Mycol.">
        <title>101 Dothideomycetes genomes: a test case for predicting lifestyles and emergence of pathogens.</title>
        <authorList>
            <person name="Haridas S."/>
            <person name="Albert R."/>
            <person name="Binder M."/>
            <person name="Bloem J."/>
            <person name="Labutti K."/>
            <person name="Salamov A."/>
            <person name="Andreopoulos B."/>
            <person name="Baker S."/>
            <person name="Barry K."/>
            <person name="Bills G."/>
            <person name="Bluhm B."/>
            <person name="Cannon C."/>
            <person name="Castanera R."/>
            <person name="Culley D."/>
            <person name="Daum C."/>
            <person name="Ezra D."/>
            <person name="Gonzalez J."/>
            <person name="Henrissat B."/>
            <person name="Kuo A."/>
            <person name="Liang C."/>
            <person name="Lipzen A."/>
            <person name="Lutzoni F."/>
            <person name="Magnuson J."/>
            <person name="Mondo S."/>
            <person name="Nolan M."/>
            <person name="Ohm R."/>
            <person name="Pangilinan J."/>
            <person name="Park H.-J."/>
            <person name="Ramirez L."/>
            <person name="Alfaro M."/>
            <person name="Sun H."/>
            <person name="Tritt A."/>
            <person name="Yoshinaga Y."/>
            <person name="Zwiers L.-H."/>
            <person name="Turgeon B."/>
            <person name="Goodwin S."/>
            <person name="Spatafora J."/>
            <person name="Crous P."/>
            <person name="Grigoriev I."/>
        </authorList>
    </citation>
    <scope>NUCLEOTIDE SEQUENCE</scope>
    <source>
        <strain evidence="9">ATCC 74209</strain>
    </source>
</reference>
<feature type="transmembrane region" description="Helical" evidence="7">
    <location>
        <begin position="630"/>
        <end position="651"/>
    </location>
</feature>
<feature type="transmembrane region" description="Helical" evidence="7">
    <location>
        <begin position="582"/>
        <end position="606"/>
    </location>
</feature>
<feature type="compositionally biased region" description="Basic residues" evidence="6">
    <location>
        <begin position="230"/>
        <end position="241"/>
    </location>
</feature>
<feature type="transmembrane region" description="Helical" evidence="7">
    <location>
        <begin position="731"/>
        <end position="753"/>
    </location>
</feature>
<feature type="non-terminal residue" evidence="9">
    <location>
        <position position="766"/>
    </location>
</feature>
<evidence type="ECO:0000256" key="6">
    <source>
        <dbReference type="SAM" id="MobiDB-lite"/>
    </source>
</evidence>
<keyword evidence="10" id="KW-1185">Reference proteome</keyword>
<feature type="transmembrane region" description="Helical" evidence="7">
    <location>
        <begin position="364"/>
        <end position="387"/>
    </location>
</feature>
<dbReference type="GO" id="GO:0005774">
    <property type="term" value="C:vacuolar membrane"/>
    <property type="evidence" value="ECO:0007669"/>
    <property type="project" value="TreeGrafter"/>
</dbReference>
<keyword evidence="4 7" id="KW-1133">Transmembrane helix</keyword>
<proteinExistence type="inferred from homology"/>
<evidence type="ECO:0000259" key="8">
    <source>
        <dbReference type="Pfam" id="PF01490"/>
    </source>
</evidence>
<dbReference type="FunFam" id="1.20.1740.10:FF:000067">
    <property type="entry name" value="Transmembrane domain transporter"/>
    <property type="match status" value="1"/>
</dbReference>
<keyword evidence="5 7" id="KW-0472">Membrane</keyword>
<feature type="compositionally biased region" description="Polar residues" evidence="6">
    <location>
        <begin position="168"/>
        <end position="179"/>
    </location>
</feature>
<feature type="transmembrane region" description="Helical" evidence="7">
    <location>
        <begin position="484"/>
        <end position="501"/>
    </location>
</feature>
<feature type="transmembrane region" description="Helical" evidence="7">
    <location>
        <begin position="695"/>
        <end position="711"/>
    </location>
</feature>
<feature type="compositionally biased region" description="Low complexity" evidence="6">
    <location>
        <begin position="43"/>
        <end position="56"/>
    </location>
</feature>
<organism evidence="9 10">
    <name type="scientific">Delitschia confertaspora ATCC 74209</name>
    <dbReference type="NCBI Taxonomy" id="1513339"/>
    <lineage>
        <taxon>Eukaryota</taxon>
        <taxon>Fungi</taxon>
        <taxon>Dikarya</taxon>
        <taxon>Ascomycota</taxon>
        <taxon>Pezizomycotina</taxon>
        <taxon>Dothideomycetes</taxon>
        <taxon>Pleosporomycetidae</taxon>
        <taxon>Pleosporales</taxon>
        <taxon>Delitschiaceae</taxon>
        <taxon>Delitschia</taxon>
    </lineage>
</organism>
<feature type="compositionally biased region" description="Polar residues" evidence="6">
    <location>
        <begin position="69"/>
        <end position="79"/>
    </location>
</feature>
<protein>
    <submittedName>
        <fullName evidence="9">Amino acid transporter-like protein</fullName>
    </submittedName>
</protein>
<feature type="transmembrane region" description="Helical" evidence="7">
    <location>
        <begin position="444"/>
        <end position="464"/>
    </location>
</feature>
<feature type="transmembrane region" description="Helical" evidence="7">
    <location>
        <begin position="550"/>
        <end position="570"/>
    </location>
</feature>
<feature type="compositionally biased region" description="Basic and acidic residues" evidence="6">
    <location>
        <begin position="7"/>
        <end position="24"/>
    </location>
</feature>
<comment type="caution">
    <text evidence="9">The sequence shown here is derived from an EMBL/GenBank/DDBJ whole genome shotgun (WGS) entry which is preliminary data.</text>
</comment>
<evidence type="ECO:0000313" key="10">
    <source>
        <dbReference type="Proteomes" id="UP000799536"/>
    </source>
</evidence>
<feature type="compositionally biased region" description="Acidic residues" evidence="6">
    <location>
        <begin position="330"/>
        <end position="342"/>
    </location>
</feature>
<dbReference type="InterPro" id="IPR013057">
    <property type="entry name" value="AA_transpt_TM"/>
</dbReference>
<dbReference type="AlphaFoldDB" id="A0A9P4JKH7"/>
<dbReference type="OrthoDB" id="1684102at2759"/>
<sequence length="766" mass="83666">MVEDNDESSRSRPREVPASRESGRDSPAPESSVSRATSMARLASPVPSASIASPPVRQVPIPAQIASGEPSQAPSQSQTPLAGLGGAGSLPGPGESALSSALKESFGRTPPRFATPPLRPLSPDRETVPSGKAPESIYGSLDTRGRSPVPIEDPEIIRRHLVGPKGSPSVSGQHGSPSRSHGFGRDESQSRAAAAETSDEEFSSLRLQGGDITRQIYRWSEQQEAEERSRVKRSHSFHSSRPKPDDHVLDIGSIKQPGGFRRNYLRRAVASPSPGPSNYGTVLSRRRQPQQQPFTSNFLEFLTLYGHFAGESLEDDDEALGPDEYFSSGGDEDDQESDEEREYGEGSALLTPGKKKRKRKVKTVGTSSPTGAALLLLKSFVGTGVLFLPRAFLNGGMLFSNLVLLGVAALSYYCFVLLVSTRLVVECSFGDMGYRLYGKWMRNLINFSLVISQIGFASAYIVFVSENLQAFVLAVSDCKKYIDIKYMILMQMIIFLPLSLYRNINHIQKLALTADVFILLGLVYLYYYDIFTIVSQHGISDIVNFNKNDWTLFIGTAIFTFEGIGLIIPIQTGMKNPKKFPGVLAGVMVIITVVFVSMGALSYAAYGSKTKTVVILNMPQDNKFVNGVQFIYSLAILLSTPLQIYPAIEITSQQLFSRTGKYNPYIKWKKNVFRFFMVSVCAGLAWVGAGDLDKFVSLVGSFACIPLVYIYPPMLHYKAVARGQAAKISDILLCILGFVGMAYTTALTVSSWVHGGKEATPGYCDS</sequence>
<dbReference type="EMBL" id="ML994004">
    <property type="protein sequence ID" value="KAF2200815.1"/>
    <property type="molecule type" value="Genomic_DNA"/>
</dbReference>
<name>A0A9P4JKH7_9PLEO</name>
<accession>A0A9P4JKH7</accession>
<dbReference type="PANTHER" id="PTHR22950">
    <property type="entry name" value="AMINO ACID TRANSPORTER"/>
    <property type="match status" value="1"/>
</dbReference>
<evidence type="ECO:0000256" key="1">
    <source>
        <dbReference type="ARBA" id="ARBA00004141"/>
    </source>
</evidence>
<feature type="domain" description="Amino acid transporter transmembrane" evidence="8">
    <location>
        <begin position="366"/>
        <end position="748"/>
    </location>
</feature>
<feature type="region of interest" description="Disordered" evidence="6">
    <location>
        <begin position="319"/>
        <end position="347"/>
    </location>
</feature>
<evidence type="ECO:0000256" key="7">
    <source>
        <dbReference type="SAM" id="Phobius"/>
    </source>
</evidence>
<dbReference type="Proteomes" id="UP000799536">
    <property type="component" value="Unassembled WGS sequence"/>
</dbReference>
<evidence type="ECO:0000256" key="5">
    <source>
        <dbReference type="ARBA" id="ARBA00023136"/>
    </source>
</evidence>
<gene>
    <name evidence="9" type="ORF">GQ43DRAFT_441209</name>
</gene>
<evidence type="ECO:0000256" key="2">
    <source>
        <dbReference type="ARBA" id="ARBA00008066"/>
    </source>
</evidence>
<dbReference type="GO" id="GO:0005302">
    <property type="term" value="F:L-tyrosine transmembrane transporter activity"/>
    <property type="evidence" value="ECO:0007669"/>
    <property type="project" value="TreeGrafter"/>
</dbReference>
<evidence type="ECO:0000313" key="9">
    <source>
        <dbReference type="EMBL" id="KAF2200815.1"/>
    </source>
</evidence>
<feature type="transmembrane region" description="Helical" evidence="7">
    <location>
        <begin position="510"/>
        <end position="530"/>
    </location>
</feature>
<feature type="transmembrane region" description="Helical" evidence="7">
    <location>
        <begin position="672"/>
        <end position="689"/>
    </location>
</feature>
<keyword evidence="3 7" id="KW-0812">Transmembrane</keyword>